<dbReference type="InterPro" id="IPR011990">
    <property type="entry name" value="TPR-like_helical_dom_sf"/>
</dbReference>
<dbReference type="NCBIfam" id="NF033920">
    <property type="entry name" value="C39_PA2778_fam"/>
    <property type="match status" value="1"/>
</dbReference>
<dbReference type="SUPFAM" id="SSF48452">
    <property type="entry name" value="TPR-like"/>
    <property type="match status" value="1"/>
</dbReference>
<accession>A0ABP6VZ66</accession>
<organism evidence="4 5">
    <name type="scientific">Zobellella aerophila</name>
    <dbReference type="NCBI Taxonomy" id="870480"/>
    <lineage>
        <taxon>Bacteria</taxon>
        <taxon>Pseudomonadati</taxon>
        <taxon>Pseudomonadota</taxon>
        <taxon>Gammaproteobacteria</taxon>
        <taxon>Aeromonadales</taxon>
        <taxon>Aeromonadaceae</taxon>
        <taxon>Zobellella</taxon>
    </lineage>
</organism>
<dbReference type="SMART" id="SM00028">
    <property type="entry name" value="TPR"/>
    <property type="match status" value="2"/>
</dbReference>
<dbReference type="PROSITE" id="PS51257">
    <property type="entry name" value="PROKAR_LIPOPROTEIN"/>
    <property type="match status" value="1"/>
</dbReference>
<dbReference type="PROSITE" id="PS50005">
    <property type="entry name" value="TPR"/>
    <property type="match status" value="1"/>
</dbReference>
<dbReference type="Gene3D" id="1.25.40.10">
    <property type="entry name" value="Tetratricopeptide repeat domain"/>
    <property type="match status" value="1"/>
</dbReference>
<feature type="repeat" description="TPR" evidence="1">
    <location>
        <begin position="229"/>
        <end position="262"/>
    </location>
</feature>
<evidence type="ECO:0000313" key="4">
    <source>
        <dbReference type="EMBL" id="GAA3542159.1"/>
    </source>
</evidence>
<dbReference type="Pfam" id="PF13432">
    <property type="entry name" value="TPR_16"/>
    <property type="match status" value="1"/>
</dbReference>
<dbReference type="CDD" id="cd02549">
    <property type="entry name" value="Peptidase_C39A"/>
    <property type="match status" value="1"/>
</dbReference>
<dbReference type="Gene3D" id="3.90.70.10">
    <property type="entry name" value="Cysteine proteinases"/>
    <property type="match status" value="1"/>
</dbReference>
<reference evidence="5" key="1">
    <citation type="journal article" date="2019" name="Int. J. Syst. Evol. Microbiol.">
        <title>The Global Catalogue of Microorganisms (GCM) 10K type strain sequencing project: providing services to taxonomists for standard genome sequencing and annotation.</title>
        <authorList>
            <consortium name="The Broad Institute Genomics Platform"/>
            <consortium name="The Broad Institute Genome Sequencing Center for Infectious Disease"/>
            <person name="Wu L."/>
            <person name="Ma J."/>
        </authorList>
    </citation>
    <scope>NUCLEOTIDE SEQUENCE [LARGE SCALE GENOMIC DNA]</scope>
    <source>
        <strain evidence="5">JCM 17110</strain>
    </source>
</reference>
<dbReference type="InterPro" id="IPR039563">
    <property type="entry name" value="Peptidase_C39_single_dom"/>
</dbReference>
<sequence length="310" mass="33429">MGTKRRLAGVLPLLLTWLLVGCASPRPSAEAAGRLPATAYIAGVPFHGQRDYQCGPASLAMVLNASGVRIGVDQLIPQVFVPGRSGSVQPEMLSTVRRHGRISYPLTGSLDVLLTEVAADHPVVVLQNLSLPRWPLWHYAVVIGYDQERDQLLLHSGEQSHQPMAMGRFDTTWARGGRWAMVALPPGQLPETITAQQATESIAAFEPMAGAEAALPAWQALVRRWPTHAMGWFALGNALYATGKQQAAIDAFRQATEQAPDLAVAWLNLGLAQAAQEQPQAAAHSLHRAAALPGPWQSHARQALQQLGRD</sequence>
<dbReference type="InterPro" id="IPR019734">
    <property type="entry name" value="TPR_rpt"/>
</dbReference>
<evidence type="ECO:0000313" key="5">
    <source>
        <dbReference type="Proteomes" id="UP001500795"/>
    </source>
</evidence>
<dbReference type="InterPro" id="IPR039564">
    <property type="entry name" value="Peptidase_C39-like"/>
</dbReference>
<evidence type="ECO:0000256" key="2">
    <source>
        <dbReference type="SAM" id="SignalP"/>
    </source>
</evidence>
<keyword evidence="2" id="KW-0732">Signal</keyword>
<name>A0ABP6VZ66_9GAMM</name>
<evidence type="ECO:0000259" key="3">
    <source>
        <dbReference type="Pfam" id="PF13529"/>
    </source>
</evidence>
<feature type="signal peptide" evidence="2">
    <location>
        <begin position="1"/>
        <end position="22"/>
    </location>
</feature>
<keyword evidence="1" id="KW-0802">TPR repeat</keyword>
<dbReference type="EMBL" id="BAABCX010000002">
    <property type="protein sequence ID" value="GAA3542159.1"/>
    <property type="molecule type" value="Genomic_DNA"/>
</dbReference>
<proteinExistence type="predicted"/>
<feature type="domain" description="Peptidase C39-like" evidence="3">
    <location>
        <begin position="44"/>
        <end position="154"/>
    </location>
</feature>
<feature type="chain" id="PRO_5046021064" evidence="2">
    <location>
        <begin position="23"/>
        <end position="310"/>
    </location>
</feature>
<protein>
    <submittedName>
        <fullName evidence="4">PA2778 family cysteine peptidase</fullName>
    </submittedName>
</protein>
<gene>
    <name evidence="4" type="ORF">GCM10022394_22670</name>
</gene>
<dbReference type="Pfam" id="PF13529">
    <property type="entry name" value="Peptidase_C39_2"/>
    <property type="match status" value="1"/>
</dbReference>
<dbReference type="Proteomes" id="UP001500795">
    <property type="component" value="Unassembled WGS sequence"/>
</dbReference>
<evidence type="ECO:0000256" key="1">
    <source>
        <dbReference type="PROSITE-ProRule" id="PRU00339"/>
    </source>
</evidence>
<comment type="caution">
    <text evidence="4">The sequence shown here is derived from an EMBL/GenBank/DDBJ whole genome shotgun (WGS) entry which is preliminary data.</text>
</comment>
<keyword evidence="5" id="KW-1185">Reference proteome</keyword>